<dbReference type="SUPFAM" id="SSF56219">
    <property type="entry name" value="DNase I-like"/>
    <property type="match status" value="1"/>
</dbReference>
<feature type="signal peptide" evidence="2">
    <location>
        <begin position="1"/>
        <end position="17"/>
    </location>
</feature>
<keyword evidence="4" id="KW-1185">Reference proteome</keyword>
<feature type="transmembrane region" description="Helical" evidence="1">
    <location>
        <begin position="356"/>
        <end position="379"/>
    </location>
</feature>
<dbReference type="InterPro" id="IPR005135">
    <property type="entry name" value="Endo/exonuclease/phosphatase"/>
</dbReference>
<keyword evidence="1" id="KW-0472">Membrane</keyword>
<dbReference type="GeneID" id="101847287"/>
<accession>A0ABM0K5I3</accession>
<dbReference type="InterPro" id="IPR036691">
    <property type="entry name" value="Endo/exonu/phosph_ase_sf"/>
</dbReference>
<dbReference type="InterPro" id="IPR051916">
    <property type="entry name" value="GPI-anchor_lipid_remodeler"/>
</dbReference>
<evidence type="ECO:0000256" key="1">
    <source>
        <dbReference type="SAM" id="Phobius"/>
    </source>
</evidence>
<keyword evidence="2" id="KW-0732">Signal</keyword>
<dbReference type="PANTHER" id="PTHR14859:SF16">
    <property type="entry name" value="ENDONUCLEASE_EXONUCLEASE_PHOSPHATASE DOMAIN-CONTAINING PROTEIN"/>
    <property type="match status" value="1"/>
</dbReference>
<feature type="domain" description="Endonuclease/exonuclease/phosphatase" evidence="3">
    <location>
        <begin position="30"/>
        <end position="282"/>
    </location>
</feature>
<evidence type="ECO:0000259" key="3">
    <source>
        <dbReference type="Pfam" id="PF03372"/>
    </source>
</evidence>
<name>A0ABM0K5I3_APLCA</name>
<dbReference type="Gene3D" id="3.60.10.10">
    <property type="entry name" value="Endonuclease/exonuclease/phosphatase"/>
    <property type="match status" value="1"/>
</dbReference>
<keyword evidence="1" id="KW-0812">Transmembrane</keyword>
<evidence type="ECO:0000313" key="4">
    <source>
        <dbReference type="Proteomes" id="UP000694888"/>
    </source>
</evidence>
<feature type="chain" id="PRO_5045231549" evidence="2">
    <location>
        <begin position="18"/>
        <end position="484"/>
    </location>
</feature>
<gene>
    <name evidence="5" type="primary">LOC101847287</name>
</gene>
<dbReference type="Pfam" id="PF03372">
    <property type="entry name" value="Exo_endo_phos"/>
    <property type="match status" value="1"/>
</dbReference>
<feature type="transmembrane region" description="Helical" evidence="1">
    <location>
        <begin position="425"/>
        <end position="447"/>
    </location>
</feature>
<dbReference type="RefSeq" id="XP_005109216.1">
    <property type="nucleotide sequence ID" value="XM_005109159.2"/>
</dbReference>
<reference evidence="5" key="1">
    <citation type="submission" date="2025-08" db="UniProtKB">
        <authorList>
            <consortium name="RefSeq"/>
        </authorList>
    </citation>
    <scope>IDENTIFICATION</scope>
</reference>
<dbReference type="PANTHER" id="PTHR14859">
    <property type="entry name" value="CALCOFLUOR WHITE HYPERSENSITIVE PROTEIN PRECURSOR"/>
    <property type="match status" value="1"/>
</dbReference>
<dbReference type="Proteomes" id="UP000694888">
    <property type="component" value="Unplaced"/>
</dbReference>
<evidence type="ECO:0000313" key="5">
    <source>
        <dbReference type="RefSeq" id="XP_005109216.1"/>
    </source>
</evidence>
<evidence type="ECO:0000256" key="2">
    <source>
        <dbReference type="SAM" id="SignalP"/>
    </source>
</evidence>
<protein>
    <submittedName>
        <fullName evidence="5">Uncharacterized protein LOC101847287</fullName>
    </submittedName>
</protein>
<organism evidence="4 5">
    <name type="scientific">Aplysia californica</name>
    <name type="common">California sea hare</name>
    <dbReference type="NCBI Taxonomy" id="6500"/>
    <lineage>
        <taxon>Eukaryota</taxon>
        <taxon>Metazoa</taxon>
        <taxon>Spiralia</taxon>
        <taxon>Lophotrochozoa</taxon>
        <taxon>Mollusca</taxon>
        <taxon>Gastropoda</taxon>
        <taxon>Heterobranchia</taxon>
        <taxon>Euthyneura</taxon>
        <taxon>Tectipleura</taxon>
        <taxon>Aplysiida</taxon>
        <taxon>Aplysioidea</taxon>
        <taxon>Aplysiidae</taxon>
        <taxon>Aplysia</taxon>
    </lineage>
</organism>
<proteinExistence type="predicted"/>
<sequence length="484" mass="54325">MCSLLLLLLALASSLQPADVRLTLGTCNLWNVMFNWEVRVMHIADMVREADMDILVFQEVRMSALTDSLSETNIWSQLQQFRSLLPEYRWVAARPAGPVGRPKNAVWKGWEMEGLGIISRKEILSVKVVNLTVPGSVDKNLRIALHAKIRSGPSADDVVSVWVVHFSYDRHQQCQNALDIIGSISSDTTQFGNVFILGDFNAYNDFRGPMDVFVSRRATVCSNKSPRRRDSAAGTFVDAWMMSGRQHRDGLTFSNMPSPGLESRPDRILVPKNAEVESIALMGNGDDYASFYYFSIMAHRAKVIVAASYDSLRGRSGYPCRHDCGPHGSCRCGVCVRGGNNLNCDIPSCEECDSRAFVIFISLFTPFCVTATILFYAVLRMLVVSARFSQKDIEDILGYRCCLFNKRLFRFGALPRRYKTLVSRILCVCELPPLLLILLTVIILLILGTVMRYTLRDAIDVVYSVLPEELFPSDHLLLYASIKT</sequence>
<keyword evidence="1" id="KW-1133">Transmembrane helix</keyword>